<dbReference type="STRING" id="1192034.CAP_5505"/>
<gene>
    <name evidence="2" type="ORF">CAP_5505</name>
</gene>
<name>A0A017T4N4_9BACT</name>
<feature type="domain" description="ARG and Rhodanese-Phosphatase-superfamily-associated" evidence="1">
    <location>
        <begin position="11"/>
        <end position="289"/>
    </location>
</feature>
<dbReference type="AlphaFoldDB" id="A0A017T4N4"/>
<dbReference type="Proteomes" id="UP000019678">
    <property type="component" value="Unassembled WGS sequence"/>
</dbReference>
<dbReference type="EMBL" id="ASRX01000045">
    <property type="protein sequence ID" value="EYF03521.1"/>
    <property type="molecule type" value="Genomic_DNA"/>
</dbReference>
<keyword evidence="3" id="KW-1185">Reference proteome</keyword>
<accession>A0A017T4N4</accession>
<dbReference type="OrthoDB" id="5487146at2"/>
<sequence>MKARPPPPPALSLRGLRAAPSQVFGNVRLTPLLRDEVRDDLRLASRTYEDPFTIVDLGERRAYLTTYAPHALVVGWTDDGSPVGSFGTTLAGGADGKRLTGQIPGVKLLDRMAKREEGNRLRLLPQHLAFEGFLSLHFKAPEIAWTEYSREAISHGLSPRSEITVGGRGVPALEDALRVFEIHEGQCGVLLFIGDALASAFIVSHPDDYRDLHRTLLEDSFAIDLIQAAQWSGPSPVLTTPIDPARVASLDDLRQQLARVRRDLATFHADHAGTLIGRPVSTDVVYKAGPFQLQRFLTELDPAQENHIGELILSRDQTVQYARTYRLSGAQTRRAYLLKQLAAHGWNLESTAASLRTTRDELIVRLHRAGFGYLLAEHVLKAAQKRTR</sequence>
<evidence type="ECO:0000313" key="3">
    <source>
        <dbReference type="Proteomes" id="UP000019678"/>
    </source>
</evidence>
<evidence type="ECO:0000259" key="1">
    <source>
        <dbReference type="Pfam" id="PF22549"/>
    </source>
</evidence>
<organism evidence="2 3">
    <name type="scientific">Chondromyces apiculatus DSM 436</name>
    <dbReference type="NCBI Taxonomy" id="1192034"/>
    <lineage>
        <taxon>Bacteria</taxon>
        <taxon>Pseudomonadati</taxon>
        <taxon>Myxococcota</taxon>
        <taxon>Polyangia</taxon>
        <taxon>Polyangiales</taxon>
        <taxon>Polyangiaceae</taxon>
        <taxon>Chondromyces</taxon>
    </lineage>
</organism>
<proteinExistence type="predicted"/>
<dbReference type="Pfam" id="PF22549">
    <property type="entry name" value="ARPP-2"/>
    <property type="match status" value="1"/>
</dbReference>
<reference evidence="2 3" key="1">
    <citation type="submission" date="2013-05" db="EMBL/GenBank/DDBJ databases">
        <title>Genome assembly of Chondromyces apiculatus DSM 436.</title>
        <authorList>
            <person name="Sharma G."/>
            <person name="Khatri I."/>
            <person name="Kaur C."/>
            <person name="Mayilraj S."/>
            <person name="Subramanian S."/>
        </authorList>
    </citation>
    <scope>NUCLEOTIDE SEQUENCE [LARGE SCALE GENOMIC DNA]</scope>
    <source>
        <strain evidence="2 3">DSM 436</strain>
    </source>
</reference>
<dbReference type="eggNOG" id="ENOG502Z7KB">
    <property type="taxonomic scope" value="Bacteria"/>
</dbReference>
<evidence type="ECO:0000313" key="2">
    <source>
        <dbReference type="EMBL" id="EYF03521.1"/>
    </source>
</evidence>
<dbReference type="InterPro" id="IPR054346">
    <property type="entry name" value="ARPP-2"/>
</dbReference>
<protein>
    <recommendedName>
        <fullName evidence="1">ARG and Rhodanese-Phosphatase-superfamily-associated domain-containing protein</fullName>
    </recommendedName>
</protein>
<comment type="caution">
    <text evidence="2">The sequence shown here is derived from an EMBL/GenBank/DDBJ whole genome shotgun (WGS) entry which is preliminary data.</text>
</comment>